<accession>A0ABU3Q5U4</accession>
<dbReference type="RefSeq" id="WP_315725118.1">
    <property type="nucleotide sequence ID" value="NZ_JAVUPU010000003.1"/>
</dbReference>
<proteinExistence type="predicted"/>
<keyword evidence="3" id="KW-1185">Reference proteome</keyword>
<evidence type="ECO:0000313" key="2">
    <source>
        <dbReference type="EMBL" id="MDT9598779.1"/>
    </source>
</evidence>
<dbReference type="SUPFAM" id="SSF54637">
    <property type="entry name" value="Thioesterase/thiol ester dehydrase-isomerase"/>
    <property type="match status" value="1"/>
</dbReference>
<protein>
    <submittedName>
        <fullName evidence="2">MaoC family dehydratase N-terminal domain-containing protein</fullName>
    </submittedName>
</protein>
<dbReference type="EMBL" id="JAVUPU010000003">
    <property type="protein sequence ID" value="MDT9598779.1"/>
    <property type="molecule type" value="Genomic_DNA"/>
</dbReference>
<dbReference type="PANTHER" id="PTHR28152">
    <property type="entry name" value="HYDROXYACYL-THIOESTER DEHYDRATASE TYPE 2, MITOCHONDRIAL"/>
    <property type="match status" value="1"/>
</dbReference>
<dbReference type="PANTHER" id="PTHR28152:SF1">
    <property type="entry name" value="HYDROXYACYL-THIOESTER DEHYDRATASE TYPE 2, MITOCHONDRIAL"/>
    <property type="match status" value="1"/>
</dbReference>
<gene>
    <name evidence="2" type="ORF">RQX22_07455</name>
</gene>
<sequence length="269" mass="30188">MSDAIEAVDRLEPRLRDLFAASLEELLFEDKEDASPLGVHWCLFPPTARTSELGADGHPPRRHAVSMDEFPRRMWVGGRLEFHRPLPLGVALTRTTVLRPVERKEGRSGALVLSGFDHEYRADRQLLLSERQDIVFLPKAVTPSPRPDERKDAPAPEGQICRPLRLSEALLFRYSALTFNSHRIHYDADYARTEEGYAGVLAQGPLQATILLNLAASLLGRAPTRFDYRARAPLHLGGTAYAFAWAEREVVHCRIQDRSGRPTMEASAC</sequence>
<dbReference type="InterPro" id="IPR052741">
    <property type="entry name" value="Mitochondrial_HTD2"/>
</dbReference>
<comment type="caution">
    <text evidence="2">The sequence shown here is derived from an EMBL/GenBank/DDBJ whole genome shotgun (WGS) entry which is preliminary data.</text>
</comment>
<dbReference type="Pfam" id="PF13452">
    <property type="entry name" value="FAS1_DH_region"/>
    <property type="match status" value="1"/>
</dbReference>
<dbReference type="InterPro" id="IPR039569">
    <property type="entry name" value="FAS1-like_DH_region"/>
</dbReference>
<reference evidence="2 3" key="1">
    <citation type="submission" date="2023-05" db="EMBL/GenBank/DDBJ databases">
        <authorList>
            <person name="Guo Y."/>
        </authorList>
    </citation>
    <scope>NUCLEOTIDE SEQUENCE [LARGE SCALE GENOMIC DNA]</scope>
    <source>
        <strain evidence="2 3">GR2756</strain>
    </source>
</reference>
<evidence type="ECO:0000259" key="1">
    <source>
        <dbReference type="Pfam" id="PF13452"/>
    </source>
</evidence>
<evidence type="ECO:0000313" key="3">
    <source>
        <dbReference type="Proteomes" id="UP001259572"/>
    </source>
</evidence>
<dbReference type="Proteomes" id="UP001259572">
    <property type="component" value="Unassembled WGS sequence"/>
</dbReference>
<dbReference type="InterPro" id="IPR029069">
    <property type="entry name" value="HotDog_dom_sf"/>
</dbReference>
<feature type="domain" description="FAS1-like dehydratase" evidence="1">
    <location>
        <begin position="27"/>
        <end position="121"/>
    </location>
</feature>
<organism evidence="2 3">
    <name type="scientific">Sphingosinicella rhizophila</name>
    <dbReference type="NCBI Taxonomy" id="3050082"/>
    <lineage>
        <taxon>Bacteria</taxon>
        <taxon>Pseudomonadati</taxon>
        <taxon>Pseudomonadota</taxon>
        <taxon>Alphaproteobacteria</taxon>
        <taxon>Sphingomonadales</taxon>
        <taxon>Sphingosinicellaceae</taxon>
        <taxon>Sphingosinicella</taxon>
    </lineage>
</organism>
<name>A0ABU3Q5U4_9SPHN</name>
<dbReference type="Gene3D" id="3.10.129.10">
    <property type="entry name" value="Hotdog Thioesterase"/>
    <property type="match status" value="1"/>
</dbReference>